<dbReference type="STRING" id="758803.SAMN05421803_105259"/>
<evidence type="ECO:0000313" key="4">
    <source>
        <dbReference type="Proteomes" id="UP000184452"/>
    </source>
</evidence>
<name>A0A1M6IQK3_9ACTN</name>
<dbReference type="Pfam" id="PF13349">
    <property type="entry name" value="DUF4097"/>
    <property type="match status" value="1"/>
</dbReference>
<protein>
    <submittedName>
        <fullName evidence="3">Putative adhesin</fullName>
    </submittedName>
</protein>
<dbReference type="InterPro" id="IPR025164">
    <property type="entry name" value="Toastrack_DUF4097"/>
</dbReference>
<evidence type="ECO:0000259" key="2">
    <source>
        <dbReference type="Pfam" id="PF13349"/>
    </source>
</evidence>
<feature type="region of interest" description="Disordered" evidence="1">
    <location>
        <begin position="1"/>
        <end position="28"/>
    </location>
</feature>
<dbReference type="Proteomes" id="UP000184452">
    <property type="component" value="Unassembled WGS sequence"/>
</dbReference>
<feature type="compositionally biased region" description="Low complexity" evidence="1">
    <location>
        <begin position="19"/>
        <end position="28"/>
    </location>
</feature>
<evidence type="ECO:0000256" key="1">
    <source>
        <dbReference type="SAM" id="MobiDB-lite"/>
    </source>
</evidence>
<organism evidence="3 4">
    <name type="scientific">Nocardiopsis flavescens</name>
    <dbReference type="NCBI Taxonomy" id="758803"/>
    <lineage>
        <taxon>Bacteria</taxon>
        <taxon>Bacillati</taxon>
        <taxon>Actinomycetota</taxon>
        <taxon>Actinomycetes</taxon>
        <taxon>Streptosporangiales</taxon>
        <taxon>Nocardiopsidaceae</taxon>
        <taxon>Nocardiopsis</taxon>
    </lineage>
</organism>
<keyword evidence="4" id="KW-1185">Reference proteome</keyword>
<dbReference type="AlphaFoldDB" id="A0A1M6IQK3"/>
<sequence>MDDLTTPPRPRGSDRRQSPPGARPRLLRTPLPLAGMSLTLALLTGCASSDGVEPEERTFGPVQDRVTILLNSGDLDVRPADVEELQVTRWFTEGGGLGGRATTSWEFEDGALVLDTDCGLIDLGGCRTRYEVLVPEDTALTVEGANGEITASEFSAELSITSDNGDVEVRGASGPLDLSGSNGRLRATGITSDRVEAESESGGIHVSFTGVPGRVAATTQNGAVTLEVPDAEYDVTTATDNGAVDSDLADTPGSPNTITVTTDNGAIELRRSN</sequence>
<evidence type="ECO:0000313" key="3">
    <source>
        <dbReference type="EMBL" id="SHJ36751.1"/>
    </source>
</evidence>
<feature type="domain" description="DUF4097" evidence="2">
    <location>
        <begin position="140"/>
        <end position="248"/>
    </location>
</feature>
<dbReference type="EMBL" id="FQZK01000005">
    <property type="protein sequence ID" value="SHJ36751.1"/>
    <property type="molecule type" value="Genomic_DNA"/>
</dbReference>
<proteinExistence type="predicted"/>
<gene>
    <name evidence="3" type="ORF">SAMN05421803_105259</name>
</gene>
<reference evidence="3 4" key="1">
    <citation type="submission" date="2016-11" db="EMBL/GenBank/DDBJ databases">
        <authorList>
            <person name="Jaros S."/>
            <person name="Januszkiewicz K."/>
            <person name="Wedrychowicz H."/>
        </authorList>
    </citation>
    <scope>NUCLEOTIDE SEQUENCE [LARGE SCALE GENOMIC DNA]</scope>
    <source>
        <strain evidence="3 4">CGMCC 4.5723</strain>
    </source>
</reference>
<accession>A0A1M6IQK3</accession>